<dbReference type="Gene3D" id="2.170.150.70">
    <property type="match status" value="1"/>
</dbReference>
<comment type="similarity">
    <text evidence="1">Belongs to the Gfa family.</text>
</comment>
<evidence type="ECO:0000256" key="1">
    <source>
        <dbReference type="ARBA" id="ARBA00005495"/>
    </source>
</evidence>
<dbReference type="EMBL" id="LN681225">
    <property type="protein sequence ID" value="CEK11553.1"/>
    <property type="molecule type" value="Genomic_DNA"/>
</dbReference>
<keyword evidence="3" id="KW-0862">Zinc</keyword>
<dbReference type="GO" id="GO:0016846">
    <property type="term" value="F:carbon-sulfur lyase activity"/>
    <property type="evidence" value="ECO:0007669"/>
    <property type="project" value="InterPro"/>
</dbReference>
<organism evidence="6 7">
    <name type="scientific">Legionella hackeliae</name>
    <dbReference type="NCBI Taxonomy" id="449"/>
    <lineage>
        <taxon>Bacteria</taxon>
        <taxon>Pseudomonadati</taxon>
        <taxon>Pseudomonadota</taxon>
        <taxon>Gammaproteobacteria</taxon>
        <taxon>Legionellales</taxon>
        <taxon>Legionellaceae</taxon>
        <taxon>Legionella</taxon>
    </lineage>
</organism>
<dbReference type="SUPFAM" id="SSF51316">
    <property type="entry name" value="Mss4-like"/>
    <property type="match status" value="1"/>
</dbReference>
<dbReference type="PATRIC" id="fig|449.7.peg.1067"/>
<dbReference type="InterPro" id="IPR011057">
    <property type="entry name" value="Mss4-like_sf"/>
</dbReference>
<dbReference type="PANTHER" id="PTHR33337:SF44">
    <property type="entry name" value="DUF636 DOMAIN PROTEIN (AFU_ORTHOLOGUE AFUA_1G09754)"/>
    <property type="match status" value="1"/>
</dbReference>
<feature type="domain" description="CENP-V/GFA" evidence="5">
    <location>
        <begin position="3"/>
        <end position="131"/>
    </location>
</feature>
<evidence type="ECO:0000256" key="2">
    <source>
        <dbReference type="ARBA" id="ARBA00022723"/>
    </source>
</evidence>
<dbReference type="Proteomes" id="UP000032803">
    <property type="component" value="Chromosome I"/>
</dbReference>
<dbReference type="HOGENOM" id="CLU_116419_0_0_6"/>
<evidence type="ECO:0000256" key="4">
    <source>
        <dbReference type="ARBA" id="ARBA00023239"/>
    </source>
</evidence>
<sequence>MELQGSCHCRAVRFHCKTHSPYPFMRCYCSICRKTAGGGGYTINIMAVADTLTVKGKEFISIYQARLDPKDEHSEPSTTQRLFCKNCGSFLWIFDSNWPDLIHPFASAIDTPLPKPLETIHMMLNYAANWCDIPHGKHEIHYKEYPQLSIEEWHKQHKLWIKD</sequence>
<accession>A0A0A8US49</accession>
<reference evidence="7" key="1">
    <citation type="submission" date="2014-09" db="EMBL/GenBank/DDBJ databases">
        <authorList>
            <person name="Gomez-Valero L."/>
        </authorList>
    </citation>
    <scope>NUCLEOTIDE SEQUENCE [LARGE SCALE GENOMIC DNA]</scope>
    <source>
        <strain evidence="7">ATCC35250</strain>
    </source>
</reference>
<keyword evidence="4" id="KW-0456">Lyase</keyword>
<dbReference type="PROSITE" id="PS51891">
    <property type="entry name" value="CENP_V_GFA"/>
    <property type="match status" value="1"/>
</dbReference>
<dbReference type="RefSeq" id="WP_045106733.1">
    <property type="nucleotide sequence ID" value="NZ_LN681225.1"/>
</dbReference>
<dbReference type="PANTHER" id="PTHR33337">
    <property type="entry name" value="GFA DOMAIN-CONTAINING PROTEIN"/>
    <property type="match status" value="1"/>
</dbReference>
<dbReference type="STRING" id="449.LHA_2547"/>
<evidence type="ECO:0000313" key="6">
    <source>
        <dbReference type="EMBL" id="CEK11553.1"/>
    </source>
</evidence>
<evidence type="ECO:0000256" key="3">
    <source>
        <dbReference type="ARBA" id="ARBA00022833"/>
    </source>
</evidence>
<dbReference type="AlphaFoldDB" id="A0A0A8US49"/>
<keyword evidence="7" id="KW-1185">Reference proteome</keyword>
<evidence type="ECO:0000313" key="7">
    <source>
        <dbReference type="Proteomes" id="UP000032803"/>
    </source>
</evidence>
<dbReference type="GO" id="GO:0046872">
    <property type="term" value="F:metal ion binding"/>
    <property type="evidence" value="ECO:0007669"/>
    <property type="project" value="UniProtKB-KW"/>
</dbReference>
<protein>
    <recommendedName>
        <fullName evidence="5">CENP-V/GFA domain-containing protein</fullName>
    </recommendedName>
</protein>
<dbReference type="KEGG" id="lha:LHA_2547"/>
<keyword evidence="2" id="KW-0479">Metal-binding</keyword>
<evidence type="ECO:0000259" key="5">
    <source>
        <dbReference type="PROSITE" id="PS51891"/>
    </source>
</evidence>
<proteinExistence type="inferred from homology"/>
<name>A0A0A8US49_LEGHA</name>
<dbReference type="OrthoDB" id="9786619at2"/>
<dbReference type="InterPro" id="IPR006913">
    <property type="entry name" value="CENP-V/GFA"/>
</dbReference>
<dbReference type="Pfam" id="PF04828">
    <property type="entry name" value="GFA"/>
    <property type="match status" value="1"/>
</dbReference>
<gene>
    <name evidence="6" type="ORF">LHA_2547</name>
</gene>